<keyword evidence="3" id="KW-0597">Phosphoprotein</keyword>
<dbReference type="InterPro" id="IPR036097">
    <property type="entry name" value="HisK_dim/P_sf"/>
</dbReference>
<accession>A0A2A6RDT8</accession>
<dbReference type="SUPFAM" id="SSF47384">
    <property type="entry name" value="Homodimeric domain of signal transducing histidine kinase"/>
    <property type="match status" value="1"/>
</dbReference>
<dbReference type="GO" id="GO:0000155">
    <property type="term" value="F:phosphorelay sensor kinase activity"/>
    <property type="evidence" value="ECO:0007669"/>
    <property type="project" value="InterPro"/>
</dbReference>
<dbReference type="EMBL" id="NQWI01000200">
    <property type="protein sequence ID" value="PDW00146.1"/>
    <property type="molecule type" value="Genomic_DNA"/>
</dbReference>
<comment type="catalytic activity">
    <reaction evidence="1">
        <text>ATP + protein L-histidine = ADP + protein N-phospho-L-histidine.</text>
        <dbReference type="EC" id="2.7.13.3"/>
    </reaction>
</comment>
<name>A0A2A6RDT8_9CHLR</name>
<keyword evidence="4" id="KW-0808">Transferase</keyword>
<keyword evidence="6" id="KW-0902">Two-component regulatory system</keyword>
<evidence type="ECO:0000313" key="9">
    <source>
        <dbReference type="EMBL" id="PDW00146.1"/>
    </source>
</evidence>
<dbReference type="PANTHER" id="PTHR43547">
    <property type="entry name" value="TWO-COMPONENT HISTIDINE KINASE"/>
    <property type="match status" value="1"/>
</dbReference>
<dbReference type="RefSeq" id="WP_097646049.1">
    <property type="nucleotide sequence ID" value="NZ_NQWI01000200.1"/>
</dbReference>
<dbReference type="CDD" id="cd00082">
    <property type="entry name" value="HisKA"/>
    <property type="match status" value="1"/>
</dbReference>
<evidence type="ECO:0000256" key="4">
    <source>
        <dbReference type="ARBA" id="ARBA00022679"/>
    </source>
</evidence>
<evidence type="ECO:0000256" key="5">
    <source>
        <dbReference type="ARBA" id="ARBA00022777"/>
    </source>
</evidence>
<comment type="caution">
    <text evidence="9">The sequence shown here is derived from an EMBL/GenBank/DDBJ whole genome shotgun (WGS) entry which is preliminary data.</text>
</comment>
<dbReference type="InterPro" id="IPR003661">
    <property type="entry name" value="HisK_dim/P_dom"/>
</dbReference>
<evidence type="ECO:0000256" key="3">
    <source>
        <dbReference type="ARBA" id="ARBA00022553"/>
    </source>
</evidence>
<keyword evidence="10" id="KW-1185">Reference proteome</keyword>
<dbReference type="SMART" id="SM00388">
    <property type="entry name" value="HisKA"/>
    <property type="match status" value="1"/>
</dbReference>
<dbReference type="Pfam" id="PF00512">
    <property type="entry name" value="HisKA"/>
    <property type="match status" value="1"/>
</dbReference>
<dbReference type="OrthoDB" id="9806130at2"/>
<dbReference type="Gene3D" id="1.10.287.130">
    <property type="match status" value="1"/>
</dbReference>
<dbReference type="InterPro" id="IPR005467">
    <property type="entry name" value="His_kinase_dom"/>
</dbReference>
<dbReference type="AlphaFoldDB" id="A0A2A6RDT8"/>
<organism evidence="9 10">
    <name type="scientific">Candidatus Viridilinea mediisalina</name>
    <dbReference type="NCBI Taxonomy" id="2024553"/>
    <lineage>
        <taxon>Bacteria</taxon>
        <taxon>Bacillati</taxon>
        <taxon>Chloroflexota</taxon>
        <taxon>Chloroflexia</taxon>
        <taxon>Chloroflexales</taxon>
        <taxon>Chloroflexineae</taxon>
        <taxon>Oscillochloridaceae</taxon>
        <taxon>Candidatus Viridilinea</taxon>
    </lineage>
</organism>
<evidence type="ECO:0000313" key="10">
    <source>
        <dbReference type="Proteomes" id="UP000220527"/>
    </source>
</evidence>
<dbReference type="FunFam" id="3.30.565.10:FF:000006">
    <property type="entry name" value="Sensor histidine kinase WalK"/>
    <property type="match status" value="1"/>
</dbReference>
<keyword evidence="5" id="KW-0418">Kinase</keyword>
<reference evidence="10" key="1">
    <citation type="submission" date="2017-08" db="EMBL/GenBank/DDBJ databases">
        <authorList>
            <person name="Grouzdev D.S."/>
            <person name="Gaisin V.A."/>
            <person name="Rysina M.S."/>
            <person name="Gorlenko V.M."/>
        </authorList>
    </citation>
    <scope>NUCLEOTIDE SEQUENCE [LARGE SCALE GENOMIC DNA]</scope>
    <source>
        <strain evidence="10">Kir15-3F</strain>
    </source>
</reference>
<dbReference type="PANTHER" id="PTHR43547:SF2">
    <property type="entry name" value="HYBRID SIGNAL TRANSDUCTION HISTIDINE KINASE C"/>
    <property type="match status" value="1"/>
</dbReference>
<sequence length="256" mass="28726">MEELHTHTPASKKREEHMNCDQPEDARRPYDTFLSVASHELKTPLTALLGQAQLLQRRMQQNTNTSERDRRAIDTIVQQGQRINHLINSMLDISRLETGQITLNRMPINLSYVVQQAVEELHLSLVCHHIVLALPEQPLTIYGDSLRLVQAFQNLLQNAIKYSPNGGPISIQLETEGQWALVRISDQGIGIAAEAIPHLFECYYRGKCNAAHHISGLGVGLYVVHEMITLHGGEIRVESVLGQGSTFTVLLPLHVR</sequence>
<feature type="region of interest" description="Disordered" evidence="7">
    <location>
        <begin position="1"/>
        <end position="26"/>
    </location>
</feature>
<dbReference type="Gene3D" id="3.30.565.10">
    <property type="entry name" value="Histidine kinase-like ATPase, C-terminal domain"/>
    <property type="match status" value="1"/>
</dbReference>
<dbReference type="PRINTS" id="PR00344">
    <property type="entry name" value="BCTRLSENSOR"/>
</dbReference>
<dbReference type="InterPro" id="IPR003594">
    <property type="entry name" value="HATPase_dom"/>
</dbReference>
<gene>
    <name evidence="9" type="ORF">CJ255_21085</name>
</gene>
<dbReference type="SUPFAM" id="SSF55874">
    <property type="entry name" value="ATPase domain of HSP90 chaperone/DNA topoisomerase II/histidine kinase"/>
    <property type="match status" value="1"/>
</dbReference>
<dbReference type="Proteomes" id="UP000220527">
    <property type="component" value="Unassembled WGS sequence"/>
</dbReference>
<dbReference type="PROSITE" id="PS50109">
    <property type="entry name" value="HIS_KIN"/>
    <property type="match status" value="1"/>
</dbReference>
<evidence type="ECO:0000256" key="1">
    <source>
        <dbReference type="ARBA" id="ARBA00000085"/>
    </source>
</evidence>
<evidence type="ECO:0000256" key="7">
    <source>
        <dbReference type="SAM" id="MobiDB-lite"/>
    </source>
</evidence>
<dbReference type="InterPro" id="IPR036890">
    <property type="entry name" value="HATPase_C_sf"/>
</dbReference>
<dbReference type="SMART" id="SM00387">
    <property type="entry name" value="HATPase_c"/>
    <property type="match status" value="1"/>
</dbReference>
<dbReference type="EC" id="2.7.13.3" evidence="2"/>
<protein>
    <recommendedName>
        <fullName evidence="2">histidine kinase</fullName>
        <ecNumber evidence="2">2.7.13.3</ecNumber>
    </recommendedName>
</protein>
<dbReference type="InterPro" id="IPR004358">
    <property type="entry name" value="Sig_transdc_His_kin-like_C"/>
</dbReference>
<proteinExistence type="predicted"/>
<feature type="domain" description="Histidine kinase" evidence="8">
    <location>
        <begin position="36"/>
        <end position="255"/>
    </location>
</feature>
<evidence type="ECO:0000256" key="2">
    <source>
        <dbReference type="ARBA" id="ARBA00012438"/>
    </source>
</evidence>
<evidence type="ECO:0000256" key="6">
    <source>
        <dbReference type="ARBA" id="ARBA00023012"/>
    </source>
</evidence>
<evidence type="ECO:0000259" key="8">
    <source>
        <dbReference type="PROSITE" id="PS50109"/>
    </source>
</evidence>
<dbReference type="Pfam" id="PF02518">
    <property type="entry name" value="HATPase_c"/>
    <property type="match status" value="1"/>
</dbReference>